<evidence type="ECO:0000256" key="2">
    <source>
        <dbReference type="ARBA" id="ARBA00022491"/>
    </source>
</evidence>
<dbReference type="InterPro" id="IPR035919">
    <property type="entry name" value="EAL_sf"/>
</dbReference>
<dbReference type="EMBL" id="JAUJYW010000004">
    <property type="protein sequence ID" value="MDN8600062.1"/>
    <property type="molecule type" value="Genomic_DNA"/>
</dbReference>
<evidence type="ECO:0000313" key="7">
    <source>
        <dbReference type="Proteomes" id="UP001174867"/>
    </source>
</evidence>
<dbReference type="Proteomes" id="UP001174867">
    <property type="component" value="Unassembled WGS sequence"/>
</dbReference>
<dbReference type="InterPro" id="IPR001633">
    <property type="entry name" value="EAL_dom"/>
</dbReference>
<protein>
    <submittedName>
        <fullName evidence="6">EAL domain-containing protein</fullName>
    </submittedName>
</protein>
<keyword evidence="2" id="KW-0678">Repressor</keyword>
<evidence type="ECO:0000313" key="6">
    <source>
        <dbReference type="EMBL" id="MDN8600062.1"/>
    </source>
</evidence>
<proteinExistence type="inferred from homology"/>
<dbReference type="Pfam" id="PF00563">
    <property type="entry name" value="EAL"/>
    <property type="match status" value="1"/>
</dbReference>
<reference evidence="6 7" key="1">
    <citation type="submission" date="2023-07" db="EMBL/GenBank/DDBJ databases">
        <title>Citrobacter selenititolerans sp. nov., isolated from seleniferous soil.</title>
        <authorList>
            <person name="Zhang S."/>
            <person name="Li K."/>
            <person name="Peng J."/>
            <person name="Wang H."/>
            <person name="Sun J."/>
            <person name="Guo Y."/>
        </authorList>
    </citation>
    <scope>NUCLEOTIDE SEQUENCE [LARGE SCALE GENOMIC DNA]</scope>
    <source>
        <strain evidence="6 7">S2-9</strain>
    </source>
</reference>
<dbReference type="RefSeq" id="WP_301699146.1">
    <property type="nucleotide sequence ID" value="NZ_JAUJYW010000004.1"/>
</dbReference>
<evidence type="ECO:0000256" key="3">
    <source>
        <dbReference type="ARBA" id="ARBA00023015"/>
    </source>
</evidence>
<comment type="caution">
    <text evidence="6">The sequence shown here is derived from an EMBL/GenBank/DDBJ whole genome shotgun (WGS) entry which is preliminary data.</text>
</comment>
<dbReference type="PANTHER" id="PTHR33121">
    <property type="entry name" value="CYCLIC DI-GMP PHOSPHODIESTERASE PDEF"/>
    <property type="match status" value="1"/>
</dbReference>
<dbReference type="PANTHER" id="PTHR33121:SF69">
    <property type="entry name" value="ANTI-FLHC(2)FLHD(4) FACTOR YDIV-RELATED"/>
    <property type="match status" value="1"/>
</dbReference>
<accession>A0ABT8PVF8</accession>
<dbReference type="Gene3D" id="3.20.20.450">
    <property type="entry name" value="EAL domain"/>
    <property type="match status" value="1"/>
</dbReference>
<sequence length="237" mass="26520">MIVSLDNPYHSDLWFLPARSEKGDLVGVEIIANFVSDDGSVRMPTELVIPRLSPEEQCRLFEEKLSLIEACQHFFIQQKLNAWIKLTPAVVEALFYDDEFTSRVKRFSFIELMINENYPELNRGKENPQLAKLAAQFPLILANFGAGDSSMKAIFDGLFKRVVLDKSFVQHRAMSVSFEPFMQAIVSQISSCCDSVMIAGIDTEEMRARVTSLGFSALQGCLWPAVAVGQLTSLVQG</sequence>
<dbReference type="SUPFAM" id="SSF141868">
    <property type="entry name" value="EAL domain-like"/>
    <property type="match status" value="1"/>
</dbReference>
<evidence type="ECO:0000256" key="1">
    <source>
        <dbReference type="ARBA" id="ARBA00010927"/>
    </source>
</evidence>
<feature type="domain" description="EAL" evidence="5">
    <location>
        <begin position="13"/>
        <end position="222"/>
    </location>
</feature>
<keyword evidence="7" id="KW-1185">Reference proteome</keyword>
<comment type="similarity">
    <text evidence="1">Belongs to the YdiV family.</text>
</comment>
<keyword evidence="3" id="KW-0805">Transcription regulation</keyword>
<dbReference type="InterPro" id="IPR050706">
    <property type="entry name" value="Cyclic-di-GMP_PDE-like"/>
</dbReference>
<organism evidence="6 7">
    <name type="scientific">Citrobacter enshiensis</name>
    <dbReference type="NCBI Taxonomy" id="2971264"/>
    <lineage>
        <taxon>Bacteria</taxon>
        <taxon>Pseudomonadati</taxon>
        <taxon>Pseudomonadota</taxon>
        <taxon>Gammaproteobacteria</taxon>
        <taxon>Enterobacterales</taxon>
        <taxon>Enterobacteriaceae</taxon>
        <taxon>Citrobacter</taxon>
    </lineage>
</organism>
<evidence type="ECO:0000256" key="4">
    <source>
        <dbReference type="ARBA" id="ARBA00023163"/>
    </source>
</evidence>
<gene>
    <name evidence="6" type="ORF">Q0A17_11650</name>
</gene>
<keyword evidence="4" id="KW-0804">Transcription</keyword>
<evidence type="ECO:0000259" key="5">
    <source>
        <dbReference type="Pfam" id="PF00563"/>
    </source>
</evidence>
<name>A0ABT8PVF8_9ENTR</name>